<dbReference type="SUPFAM" id="SSF103473">
    <property type="entry name" value="MFS general substrate transporter"/>
    <property type="match status" value="1"/>
</dbReference>
<reference evidence="2 3" key="1">
    <citation type="submission" date="2019-09" db="EMBL/GenBank/DDBJ databases">
        <title>Actinomadura physcomitrii sp. nov., a novel actinomycete isolated from moss [Physcomitrium sphaericum (Ludw) Fuernr].</title>
        <authorList>
            <person name="Zhuang X."/>
            <person name="Liu C."/>
        </authorList>
    </citation>
    <scope>NUCLEOTIDE SEQUENCE [LARGE SCALE GENOMIC DNA]</scope>
    <source>
        <strain evidence="2 3">HMC1</strain>
    </source>
</reference>
<proteinExistence type="predicted"/>
<keyword evidence="1" id="KW-0812">Transmembrane</keyword>
<dbReference type="InterPro" id="IPR036259">
    <property type="entry name" value="MFS_trans_sf"/>
</dbReference>
<feature type="transmembrane region" description="Helical" evidence="1">
    <location>
        <begin position="333"/>
        <end position="356"/>
    </location>
</feature>
<dbReference type="InterPro" id="IPR053160">
    <property type="entry name" value="MFS_DHA3_Transporter"/>
</dbReference>
<sequence>MYALLFADAGLSPAAISSLFVIWSVAGFAFELPSGLFADVFSRRRLLVAAPLLTGAGFALWTFLPSYPAFAAGFVLWGVGTALRSGTLQALVYEELGRVGAAGSYARVMGRSQALGTTAIMLANGVAAPVMAAGGYRAVGVASVVACLLCAVVSWSLPESRAAGSGAGEGDGEGSFLEVLRDGVAQVRRVPRVRGALVLTAAVMGFGALDEYLPVLGRSTGAAVAVVPLLMLVVGVGETAGGWLAGRGVRWLAPALVAAAVCMAAGALSGRPEGMALIAVAFGVIQWAAVAAEVRLQERISDRSRATVMSMAGFGSEVAAVLVFAGYALGSAWAGPGVLFAVASVPFVVMGLALWVPARR</sequence>
<dbReference type="RefSeq" id="WP_151560801.1">
    <property type="nucleotide sequence ID" value="NZ_WBMT01000006.1"/>
</dbReference>
<dbReference type="AlphaFoldDB" id="A0A6H9Z3L0"/>
<evidence type="ECO:0000256" key="1">
    <source>
        <dbReference type="SAM" id="Phobius"/>
    </source>
</evidence>
<evidence type="ECO:0000313" key="2">
    <source>
        <dbReference type="EMBL" id="KAB2349027.1"/>
    </source>
</evidence>
<feature type="transmembrane region" description="Helical" evidence="1">
    <location>
        <begin position="274"/>
        <end position="294"/>
    </location>
</feature>
<dbReference type="Proteomes" id="UP000468735">
    <property type="component" value="Unassembled WGS sequence"/>
</dbReference>
<comment type="caution">
    <text evidence="2">The sequence shown here is derived from an EMBL/GenBank/DDBJ whole genome shotgun (WGS) entry which is preliminary data.</text>
</comment>
<dbReference type="Gene3D" id="1.20.1250.20">
    <property type="entry name" value="MFS general substrate transporter like domains"/>
    <property type="match status" value="1"/>
</dbReference>
<feature type="transmembrane region" description="Helical" evidence="1">
    <location>
        <begin position="138"/>
        <end position="157"/>
    </location>
</feature>
<dbReference type="EMBL" id="WBMT01000006">
    <property type="protein sequence ID" value="KAB2349027.1"/>
    <property type="molecule type" value="Genomic_DNA"/>
</dbReference>
<organism evidence="2 3">
    <name type="scientific">Actinomadura rudentiformis</name>
    <dbReference type="NCBI Taxonomy" id="359158"/>
    <lineage>
        <taxon>Bacteria</taxon>
        <taxon>Bacillati</taxon>
        <taxon>Actinomycetota</taxon>
        <taxon>Actinomycetes</taxon>
        <taxon>Streptosporangiales</taxon>
        <taxon>Thermomonosporaceae</taxon>
        <taxon>Actinomadura</taxon>
    </lineage>
</organism>
<dbReference type="GO" id="GO:0022857">
    <property type="term" value="F:transmembrane transporter activity"/>
    <property type="evidence" value="ECO:0007669"/>
    <property type="project" value="InterPro"/>
</dbReference>
<gene>
    <name evidence="2" type="ORF">F8566_14915</name>
</gene>
<dbReference type="PANTHER" id="PTHR23530:SF1">
    <property type="entry name" value="PERMEASE, MAJOR FACILITATOR SUPERFAMILY-RELATED"/>
    <property type="match status" value="1"/>
</dbReference>
<protein>
    <submittedName>
        <fullName evidence="2">MFS transporter</fullName>
    </submittedName>
</protein>
<keyword evidence="3" id="KW-1185">Reference proteome</keyword>
<dbReference type="OrthoDB" id="350307at2"/>
<feature type="transmembrane region" description="Helical" evidence="1">
    <location>
        <begin position="306"/>
        <end position="327"/>
    </location>
</feature>
<dbReference type="InterPro" id="IPR011701">
    <property type="entry name" value="MFS"/>
</dbReference>
<keyword evidence="1" id="KW-1133">Transmembrane helix</keyword>
<evidence type="ECO:0000313" key="3">
    <source>
        <dbReference type="Proteomes" id="UP000468735"/>
    </source>
</evidence>
<dbReference type="Pfam" id="PF07690">
    <property type="entry name" value="MFS_1"/>
    <property type="match status" value="1"/>
</dbReference>
<feature type="transmembrane region" description="Helical" evidence="1">
    <location>
        <begin position="249"/>
        <end position="268"/>
    </location>
</feature>
<feature type="transmembrane region" description="Helical" evidence="1">
    <location>
        <begin position="193"/>
        <end position="209"/>
    </location>
</feature>
<dbReference type="PANTHER" id="PTHR23530">
    <property type="entry name" value="TRANSPORT PROTEIN-RELATED"/>
    <property type="match status" value="1"/>
</dbReference>
<name>A0A6H9Z3L0_9ACTN</name>
<feature type="transmembrane region" description="Helical" evidence="1">
    <location>
        <begin position="215"/>
        <end position="237"/>
    </location>
</feature>
<feature type="transmembrane region" description="Helical" evidence="1">
    <location>
        <begin position="12"/>
        <end position="34"/>
    </location>
</feature>
<accession>A0A6H9Z3L0</accession>
<keyword evidence="1" id="KW-0472">Membrane</keyword>